<organism evidence="2 3">
    <name type="scientific">Trichonephila inaurata madagascariensis</name>
    <dbReference type="NCBI Taxonomy" id="2747483"/>
    <lineage>
        <taxon>Eukaryota</taxon>
        <taxon>Metazoa</taxon>
        <taxon>Ecdysozoa</taxon>
        <taxon>Arthropoda</taxon>
        <taxon>Chelicerata</taxon>
        <taxon>Arachnida</taxon>
        <taxon>Araneae</taxon>
        <taxon>Araneomorphae</taxon>
        <taxon>Entelegynae</taxon>
        <taxon>Araneoidea</taxon>
        <taxon>Nephilidae</taxon>
        <taxon>Trichonephila</taxon>
        <taxon>Trichonephila inaurata</taxon>
    </lineage>
</organism>
<evidence type="ECO:0000256" key="1">
    <source>
        <dbReference type="SAM" id="MobiDB-lite"/>
    </source>
</evidence>
<feature type="region of interest" description="Disordered" evidence="1">
    <location>
        <begin position="85"/>
        <end position="105"/>
    </location>
</feature>
<dbReference type="AlphaFoldDB" id="A0A8X7CJB8"/>
<protein>
    <submittedName>
        <fullName evidence="2">Uncharacterized protein</fullName>
    </submittedName>
</protein>
<keyword evidence="3" id="KW-1185">Reference proteome</keyword>
<reference evidence="2" key="1">
    <citation type="submission" date="2020-08" db="EMBL/GenBank/DDBJ databases">
        <title>Multicomponent nature underlies the extraordinary mechanical properties of spider dragline silk.</title>
        <authorList>
            <person name="Kono N."/>
            <person name="Nakamura H."/>
            <person name="Mori M."/>
            <person name="Yoshida Y."/>
            <person name="Ohtoshi R."/>
            <person name="Malay A.D."/>
            <person name="Moran D.A.P."/>
            <person name="Tomita M."/>
            <person name="Numata K."/>
            <person name="Arakawa K."/>
        </authorList>
    </citation>
    <scope>NUCLEOTIDE SEQUENCE</scope>
</reference>
<evidence type="ECO:0000313" key="3">
    <source>
        <dbReference type="Proteomes" id="UP000886998"/>
    </source>
</evidence>
<dbReference type="EMBL" id="BMAV01016722">
    <property type="protein sequence ID" value="GFY67745.1"/>
    <property type="molecule type" value="Genomic_DNA"/>
</dbReference>
<proteinExistence type="predicted"/>
<dbReference type="Proteomes" id="UP000886998">
    <property type="component" value="Unassembled WGS sequence"/>
</dbReference>
<name>A0A8X7CJB8_9ARAC</name>
<dbReference type="OrthoDB" id="10421089at2759"/>
<evidence type="ECO:0000313" key="2">
    <source>
        <dbReference type="EMBL" id="GFY67745.1"/>
    </source>
</evidence>
<comment type="caution">
    <text evidence="2">The sequence shown here is derived from an EMBL/GenBank/DDBJ whole genome shotgun (WGS) entry which is preliminary data.</text>
</comment>
<gene>
    <name evidence="2" type="ORF">TNIN_68751</name>
</gene>
<accession>A0A8X7CJB8</accession>
<sequence length="105" mass="11757">MKTLCLKCGEPHYTGDFPIKDKIEDPICINCHQHGHFASNSRCPKFPKLKYNKGETIKNKNKNEIAKTSNIIRGLSFTQALSNDSIPQASPLDLRNSAPEKSNTE</sequence>